<dbReference type="InterPro" id="IPR003838">
    <property type="entry name" value="ABC3_permease_C"/>
</dbReference>
<feature type="transmembrane region" description="Helical" evidence="7">
    <location>
        <begin position="778"/>
        <end position="800"/>
    </location>
</feature>
<feature type="transmembrane region" description="Helical" evidence="7">
    <location>
        <begin position="268"/>
        <end position="290"/>
    </location>
</feature>
<evidence type="ECO:0000259" key="8">
    <source>
        <dbReference type="Pfam" id="PF02687"/>
    </source>
</evidence>
<dbReference type="PANTHER" id="PTHR30572:SF4">
    <property type="entry name" value="ABC TRANSPORTER PERMEASE YTRF"/>
    <property type="match status" value="1"/>
</dbReference>
<evidence type="ECO:0000256" key="7">
    <source>
        <dbReference type="SAM" id="Phobius"/>
    </source>
</evidence>
<evidence type="ECO:0000313" key="10">
    <source>
        <dbReference type="Proteomes" id="UP001600941"/>
    </source>
</evidence>
<proteinExistence type="inferred from homology"/>
<feature type="transmembrane region" description="Helical" evidence="7">
    <location>
        <begin position="724"/>
        <end position="742"/>
    </location>
</feature>
<accession>A0ABQ0BM92</accession>
<evidence type="ECO:0000256" key="6">
    <source>
        <dbReference type="ARBA" id="ARBA00038076"/>
    </source>
</evidence>
<comment type="caution">
    <text evidence="9">The sequence shown here is derived from an EMBL/GenBank/DDBJ whole genome shotgun (WGS) entry which is preliminary data.</text>
</comment>
<keyword evidence="4 7" id="KW-1133">Transmembrane helix</keyword>
<evidence type="ECO:0000256" key="4">
    <source>
        <dbReference type="ARBA" id="ARBA00022989"/>
    </source>
</evidence>
<keyword evidence="2" id="KW-1003">Cell membrane</keyword>
<dbReference type="PANTHER" id="PTHR30572">
    <property type="entry name" value="MEMBRANE COMPONENT OF TRANSPORTER-RELATED"/>
    <property type="match status" value="1"/>
</dbReference>
<dbReference type="EMBL" id="BAABZQ010000001">
    <property type="protein sequence ID" value="GAA6497652.1"/>
    <property type="molecule type" value="Genomic_DNA"/>
</dbReference>
<sequence>MMKVNNRKIIASVAMRTYRANKKRNALTVFAVILTTFLITAVLGIGISYWDAVSQRAIRMNGMDFDMELTEPRADQVELVRDMESVKYAGVAVKCAIAETYRDVSLDKTRLYWVDDTCWEKQCIPAYEFFKGSYPKKEEELVLSTAALEDMGIKEPEIGMELPLTYYSLAEDPERQELEDPVSAQQNISKTFILSGYYRDYSRKQYGYVSQAFYETTGVKQTDFTQGALKITLKKSLYSAKDIMNIQKPLDLQDRQMLIADDHIMQNFIRMAVGVGGLLVMILISGYLFVYNTLYISVSKDIRYYGQLKTLGMTSVQLKRLVYLQALWNSCIGIPVGMALGAAVSAGLIPTALRLIDPGMSGMKIVTVHPLIYVGAALFSSATVIAGCRKPAVITGECSPIEAVSYTGLTKGREKQKERERGLKDMARRNMFRDRKQAAVILGSFFVVLTVFLCVNAVIRGNDAKNILNQIRSCDITVNNQTTLEEKLPLITEERLDEIRAIEGVKEIRPVTTAQMIVPYQEELLGPYYKRLYQSRYSPGDYEKDIEEYKKDPRALNCIFDGRFVGISPEEFRKINDTLGGNLDQEAFEKGETAIAVPFWASAEEAVGKKIRFFLPDGQEPEKEHEITVAATGESSMDGGNVIDDPSEYSGGYCPNLLVSNTLAKKLMGDNILTEVVRIEYEKPYDKETEQAVKSVFRDEKQISFDSKLTRYQEMKSSEQQVKVLGGGLGIILAVLAILNYINMMAAGVQNRAKEFATLESLGMTPGQIRKVLVQEGLGYGILSILLSMAVGLPLSYIVFQSVKVYNMGYSLPVLYNLILFAVIIAVCVMVPPLIYQMTQKESVIERLRADVD</sequence>
<dbReference type="Proteomes" id="UP001600941">
    <property type="component" value="Unassembled WGS sequence"/>
</dbReference>
<evidence type="ECO:0000313" key="9">
    <source>
        <dbReference type="EMBL" id="GAA6497652.1"/>
    </source>
</evidence>
<organism evidence="9 10">
    <name type="scientific">Blautia parvula</name>
    <dbReference type="NCBI Taxonomy" id="2877527"/>
    <lineage>
        <taxon>Bacteria</taxon>
        <taxon>Bacillati</taxon>
        <taxon>Bacillota</taxon>
        <taxon>Clostridia</taxon>
        <taxon>Lachnospirales</taxon>
        <taxon>Lachnospiraceae</taxon>
        <taxon>Blautia</taxon>
    </lineage>
</organism>
<name>A0ABQ0BM92_9FIRM</name>
<comment type="similarity">
    <text evidence="6">Belongs to the ABC-4 integral membrane protein family.</text>
</comment>
<keyword evidence="3 7" id="KW-0812">Transmembrane</keyword>
<feature type="domain" description="ABC3 transporter permease C-terminal" evidence="8">
    <location>
        <begin position="729"/>
        <end position="838"/>
    </location>
</feature>
<protein>
    <recommendedName>
        <fullName evidence="8">ABC3 transporter permease C-terminal domain-containing protein</fullName>
    </recommendedName>
</protein>
<dbReference type="Pfam" id="PF02687">
    <property type="entry name" value="FtsX"/>
    <property type="match status" value="2"/>
</dbReference>
<reference evidence="9 10" key="1">
    <citation type="submission" date="2024-04" db="EMBL/GenBank/DDBJ databases">
        <title>Defined microbial consortia suppress multidrug-resistant proinflammatory Enterobacteriaceae via ecological control.</title>
        <authorList>
            <person name="Furuichi M."/>
            <person name="Kawaguchi T."/>
            <person name="Pust M."/>
            <person name="Yasuma K."/>
            <person name="Plichta D."/>
            <person name="Hasegawa N."/>
            <person name="Ohya T."/>
            <person name="Bhattarai S."/>
            <person name="Sasajima S."/>
            <person name="Aoto Y."/>
            <person name="Tuganbaev T."/>
            <person name="Yaginuma M."/>
            <person name="Ueda M."/>
            <person name="Okahashi N."/>
            <person name="Amafuji K."/>
            <person name="Kiridooshi Y."/>
            <person name="Sugita K."/>
            <person name="Strazar M."/>
            <person name="Skelly A."/>
            <person name="Suda W."/>
            <person name="Hattori M."/>
            <person name="Nakamoto N."/>
            <person name="Caballero S."/>
            <person name="Norman J."/>
            <person name="Olle B."/>
            <person name="Tanoue T."/>
            <person name="Arita M."/>
            <person name="Bucci V."/>
            <person name="Atarashi K."/>
            <person name="Xavier R."/>
            <person name="Honda K."/>
        </authorList>
    </citation>
    <scope>NUCLEOTIDE SEQUENCE [LARGE SCALE GENOMIC DNA]</scope>
    <source>
        <strain evidence="10">k34-0107-D12</strain>
    </source>
</reference>
<comment type="subcellular location">
    <subcellularLocation>
        <location evidence="1">Cell membrane</location>
        <topology evidence="1">Multi-pass membrane protein</topology>
    </subcellularLocation>
</comment>
<gene>
    <name evidence="9" type="ORF">K340107D12_04680</name>
</gene>
<evidence type="ECO:0000256" key="2">
    <source>
        <dbReference type="ARBA" id="ARBA00022475"/>
    </source>
</evidence>
<dbReference type="RefSeq" id="WP_227209694.1">
    <property type="nucleotide sequence ID" value="NZ_BAABZQ010000001.1"/>
</dbReference>
<feature type="transmembrane region" description="Helical" evidence="7">
    <location>
        <begin position="370"/>
        <end position="388"/>
    </location>
</feature>
<keyword evidence="10" id="KW-1185">Reference proteome</keyword>
<feature type="transmembrane region" description="Helical" evidence="7">
    <location>
        <begin position="438"/>
        <end position="459"/>
    </location>
</feature>
<feature type="domain" description="ABC3 transporter permease C-terminal" evidence="8">
    <location>
        <begin position="278"/>
        <end position="378"/>
    </location>
</feature>
<evidence type="ECO:0000256" key="5">
    <source>
        <dbReference type="ARBA" id="ARBA00023136"/>
    </source>
</evidence>
<evidence type="ECO:0000256" key="1">
    <source>
        <dbReference type="ARBA" id="ARBA00004651"/>
    </source>
</evidence>
<dbReference type="InterPro" id="IPR050250">
    <property type="entry name" value="Macrolide_Exporter_MacB"/>
</dbReference>
<keyword evidence="5 7" id="KW-0472">Membrane</keyword>
<feature type="transmembrane region" description="Helical" evidence="7">
    <location>
        <begin position="326"/>
        <end position="350"/>
    </location>
</feature>
<feature type="transmembrane region" description="Helical" evidence="7">
    <location>
        <begin position="815"/>
        <end position="836"/>
    </location>
</feature>
<evidence type="ECO:0000256" key="3">
    <source>
        <dbReference type="ARBA" id="ARBA00022692"/>
    </source>
</evidence>